<protein>
    <submittedName>
        <fullName evidence="2">Transglycosylase SLT domain-containing protein</fullName>
    </submittedName>
</protein>
<dbReference type="EMBL" id="CP113517">
    <property type="protein sequence ID" value="WAR46208.1"/>
    <property type="molecule type" value="Genomic_DNA"/>
</dbReference>
<feature type="domain" description="Transglycosylase SLT" evidence="1">
    <location>
        <begin position="92"/>
        <end position="209"/>
    </location>
</feature>
<evidence type="ECO:0000259" key="1">
    <source>
        <dbReference type="Pfam" id="PF01464"/>
    </source>
</evidence>
<evidence type="ECO:0000313" key="2">
    <source>
        <dbReference type="EMBL" id="WAR46208.1"/>
    </source>
</evidence>
<name>A0ABY7GNX7_9GAMM</name>
<proteinExistence type="predicted"/>
<dbReference type="RefSeq" id="WP_269022612.1">
    <property type="nucleotide sequence ID" value="NZ_CP113517.1"/>
</dbReference>
<sequence length="242" mass="26964">MKRAVFRAYRIFGNVVNSHQDHYGELAMCNIPSKNLNLQFPFQNVVKHFRIGMMGGFCLISQPMESMADGAIQINSSNQQSPGSKTTLRNTLWGQVARRHGIDPYILYAVALTESRKNDDQNKVIPSPWAINNAGNAYIPGSQQEAEALLNQMLEQGKRNIDVGMMQVNLRWHGHRVAKPEQLLIPSTNLEIGASVLSEAIQSVPGNLAHGIGRYYSWKNEPAAIQYGRKVIALANQIRAIL</sequence>
<dbReference type="SUPFAM" id="SSF53955">
    <property type="entry name" value="Lysozyme-like"/>
    <property type="match status" value="1"/>
</dbReference>
<organism evidence="2 3">
    <name type="scientific">Methylomonas rapida</name>
    <dbReference type="NCBI Taxonomy" id="2963939"/>
    <lineage>
        <taxon>Bacteria</taxon>
        <taxon>Pseudomonadati</taxon>
        <taxon>Pseudomonadota</taxon>
        <taxon>Gammaproteobacteria</taxon>
        <taxon>Methylococcales</taxon>
        <taxon>Methylococcaceae</taxon>
        <taxon>Methylomonas</taxon>
    </lineage>
</organism>
<evidence type="ECO:0000313" key="3">
    <source>
        <dbReference type="Proteomes" id="UP001162780"/>
    </source>
</evidence>
<dbReference type="Gene3D" id="1.10.530.10">
    <property type="match status" value="1"/>
</dbReference>
<gene>
    <name evidence="2" type="ORF">NM686_006730</name>
</gene>
<reference evidence="2" key="1">
    <citation type="submission" date="2022-11" db="EMBL/GenBank/DDBJ databases">
        <title>Methylomonas rapida sp. nov., Carotenoid-Producing Obligate Methanotrophs with High Growth Characteristics and Biotechnological Potential.</title>
        <authorList>
            <person name="Tikhonova E.N."/>
            <person name="Suleimanov R.Z."/>
            <person name="Miroshnikov K."/>
            <person name="Oshkin I.Y."/>
            <person name="Belova S.E."/>
            <person name="Danilova O.V."/>
            <person name="Ashikhmin A."/>
            <person name="Konopkin A."/>
            <person name="But S.Y."/>
            <person name="Khmelenina V.N."/>
            <person name="Kuznetsov N."/>
            <person name="Pimenov N.V."/>
            <person name="Dedysh S.N."/>
        </authorList>
    </citation>
    <scope>NUCLEOTIDE SEQUENCE</scope>
    <source>
        <strain evidence="2">MP1</strain>
    </source>
</reference>
<dbReference type="InterPro" id="IPR023346">
    <property type="entry name" value="Lysozyme-like_dom_sf"/>
</dbReference>
<keyword evidence="3" id="KW-1185">Reference proteome</keyword>
<dbReference type="Pfam" id="PF01464">
    <property type="entry name" value="SLT"/>
    <property type="match status" value="1"/>
</dbReference>
<dbReference type="InterPro" id="IPR008258">
    <property type="entry name" value="Transglycosylase_SLT_dom_1"/>
</dbReference>
<dbReference type="Proteomes" id="UP001162780">
    <property type="component" value="Chromosome"/>
</dbReference>
<accession>A0ABY7GNX7</accession>